<dbReference type="GO" id="GO:0006633">
    <property type="term" value="P:fatty acid biosynthetic process"/>
    <property type="evidence" value="ECO:0007669"/>
    <property type="project" value="TreeGrafter"/>
</dbReference>
<dbReference type="PRINTS" id="PR00081">
    <property type="entry name" value="GDHRDH"/>
</dbReference>
<dbReference type="PROSITE" id="PS00061">
    <property type="entry name" value="ADH_SHORT"/>
    <property type="match status" value="1"/>
</dbReference>
<comment type="caution">
    <text evidence="3">The sequence shown here is derived from an EMBL/GenBank/DDBJ whole genome shotgun (WGS) entry which is preliminary data.</text>
</comment>
<keyword evidence="2" id="KW-0521">NADP</keyword>
<organism evidence="3 4">
    <name type="scientific">Glutinoglossum americanum</name>
    <dbReference type="NCBI Taxonomy" id="1670608"/>
    <lineage>
        <taxon>Eukaryota</taxon>
        <taxon>Fungi</taxon>
        <taxon>Dikarya</taxon>
        <taxon>Ascomycota</taxon>
        <taxon>Pezizomycotina</taxon>
        <taxon>Geoglossomycetes</taxon>
        <taxon>Geoglossales</taxon>
        <taxon>Geoglossaceae</taxon>
        <taxon>Glutinoglossum</taxon>
    </lineage>
</organism>
<dbReference type="InterPro" id="IPR002347">
    <property type="entry name" value="SDR_fam"/>
</dbReference>
<evidence type="ECO:0000313" key="3">
    <source>
        <dbReference type="EMBL" id="KAH0538853.1"/>
    </source>
</evidence>
<evidence type="ECO:0000256" key="1">
    <source>
        <dbReference type="ARBA" id="ARBA00006484"/>
    </source>
</evidence>
<dbReference type="PANTHER" id="PTHR42760">
    <property type="entry name" value="SHORT-CHAIN DEHYDROGENASES/REDUCTASES FAMILY MEMBER"/>
    <property type="match status" value="1"/>
</dbReference>
<dbReference type="EMBL" id="JAGHQL010000094">
    <property type="protein sequence ID" value="KAH0538853.1"/>
    <property type="molecule type" value="Genomic_DNA"/>
</dbReference>
<dbReference type="SUPFAM" id="SSF51735">
    <property type="entry name" value="NAD(P)-binding Rossmann-fold domains"/>
    <property type="match status" value="1"/>
</dbReference>
<evidence type="ECO:0000256" key="2">
    <source>
        <dbReference type="ARBA" id="ARBA00022857"/>
    </source>
</evidence>
<name>A0A9P8I786_9PEZI</name>
<dbReference type="PANTHER" id="PTHR42760:SF122">
    <property type="entry name" value="NAD(P)-BINDING PROTEIN"/>
    <property type="match status" value="1"/>
</dbReference>
<comment type="similarity">
    <text evidence="1">Belongs to the short-chain dehydrogenases/reductases (SDR) family.</text>
</comment>
<evidence type="ECO:0000313" key="4">
    <source>
        <dbReference type="Proteomes" id="UP000698800"/>
    </source>
</evidence>
<dbReference type="OrthoDB" id="1933717at2759"/>
<dbReference type="Proteomes" id="UP000698800">
    <property type="component" value="Unassembled WGS sequence"/>
</dbReference>
<sequence length="295" mass="32097">MASFTKTIHKEPYPAISSSLPSLSQATKTVLITGGSTGIGYAIARAFAFASASEIIILGRRADFVSSAASRLTAEMPEFKGKIVGRSCDISDSSSAAVLWSDLEKEGVVVDVLVLNAARTGKPGPILQVGQDEVWADYVMNVRANLDFVERFSKQNERAPNGKKKSIINVSTMAIHDFVVAGDRPNYTATKNAGTLLLQQIAKDMPVEKIQIISFHPGWILTEAARKGGYDEKSAPWDDENLPGHFAVWAASPDAAFLHGRFVWACWDVDELRTGEIRKRIDADPDYLKIGVKGL</sequence>
<dbReference type="CDD" id="cd05233">
    <property type="entry name" value="SDR_c"/>
    <property type="match status" value="1"/>
</dbReference>
<dbReference type="InterPro" id="IPR036291">
    <property type="entry name" value="NAD(P)-bd_dom_sf"/>
</dbReference>
<dbReference type="GO" id="GO:0048038">
    <property type="term" value="F:quinone binding"/>
    <property type="evidence" value="ECO:0007669"/>
    <property type="project" value="TreeGrafter"/>
</dbReference>
<dbReference type="GO" id="GO:0016616">
    <property type="term" value="F:oxidoreductase activity, acting on the CH-OH group of donors, NAD or NADP as acceptor"/>
    <property type="evidence" value="ECO:0007669"/>
    <property type="project" value="TreeGrafter"/>
</dbReference>
<keyword evidence="4" id="KW-1185">Reference proteome</keyword>
<accession>A0A9P8I786</accession>
<protein>
    <submittedName>
        <fullName evidence="3">Uncharacterized protein</fullName>
    </submittedName>
</protein>
<dbReference type="Gene3D" id="3.40.50.720">
    <property type="entry name" value="NAD(P)-binding Rossmann-like Domain"/>
    <property type="match status" value="1"/>
</dbReference>
<gene>
    <name evidence="3" type="ORF">FGG08_004570</name>
</gene>
<reference evidence="3" key="1">
    <citation type="submission" date="2021-03" db="EMBL/GenBank/DDBJ databases">
        <title>Comparative genomics and phylogenomic investigation of the class Geoglossomycetes provide insights into ecological specialization and systematics.</title>
        <authorList>
            <person name="Melie T."/>
            <person name="Pirro S."/>
            <person name="Miller A.N."/>
            <person name="Quandt A."/>
        </authorList>
    </citation>
    <scope>NUCLEOTIDE SEQUENCE</scope>
    <source>
        <strain evidence="3">GBOQ0MN5Z8</strain>
    </source>
</reference>
<dbReference type="InterPro" id="IPR020904">
    <property type="entry name" value="Sc_DH/Rdtase_CS"/>
</dbReference>
<dbReference type="AlphaFoldDB" id="A0A9P8I786"/>
<proteinExistence type="inferred from homology"/>
<dbReference type="Pfam" id="PF00106">
    <property type="entry name" value="adh_short"/>
    <property type="match status" value="1"/>
</dbReference>